<dbReference type="PROSITE" id="PS50928">
    <property type="entry name" value="ABC_TM1"/>
    <property type="match status" value="1"/>
</dbReference>
<feature type="transmembrane region" description="Helical" evidence="5">
    <location>
        <begin position="489"/>
        <end position="509"/>
    </location>
</feature>
<feature type="domain" description="ABC transmembrane type-1" evidence="6">
    <location>
        <begin position="422"/>
        <end position="709"/>
    </location>
</feature>
<organism evidence="7 8">
    <name type="scientific">Alteromonas aestuariivivens</name>
    <dbReference type="NCBI Taxonomy" id="1938339"/>
    <lineage>
        <taxon>Bacteria</taxon>
        <taxon>Pseudomonadati</taxon>
        <taxon>Pseudomonadota</taxon>
        <taxon>Gammaproteobacteria</taxon>
        <taxon>Alteromonadales</taxon>
        <taxon>Alteromonadaceae</taxon>
        <taxon>Alteromonas/Salinimonas group</taxon>
        <taxon>Alteromonas</taxon>
    </lineage>
</organism>
<dbReference type="CDD" id="cd06261">
    <property type="entry name" value="TM_PBP2"/>
    <property type="match status" value="1"/>
</dbReference>
<dbReference type="InterPro" id="IPR000515">
    <property type="entry name" value="MetI-like"/>
</dbReference>
<name>A0A3D8ME49_9ALTE</name>
<dbReference type="SUPFAM" id="SSF161098">
    <property type="entry name" value="MetI-like"/>
    <property type="match status" value="2"/>
</dbReference>
<reference evidence="8" key="1">
    <citation type="submission" date="2018-08" db="EMBL/GenBank/DDBJ databases">
        <authorList>
            <person name="Zhang J."/>
            <person name="Du Z.-J."/>
        </authorList>
    </citation>
    <scope>NUCLEOTIDE SEQUENCE [LARGE SCALE GENOMIC DNA]</scope>
    <source>
        <strain evidence="8">KCTC 52655</strain>
    </source>
</reference>
<sequence>MNSPPELRQKVRDRTDSFVRVLVSAFGGLVLLTLVILIVHLIYQAMPLAYTPKLEPAQQLRLTERDRILAAGDIVAGQPLITAREGCRLSFYTNKNGVLRRNRDYVRPCGHELGVVTAQGLHFLVDISPSGQVRIVDERALQSQALATDSQTAFPMDEPASTVEQTVISFSIPEARWQQRESWQIWLADKWVVVQIRQRDEIFLRWVNIRTPTQRADRVYPAGVNVLPLPGTRQTLVESEEQLSVVDLKTNLAHPLALESPVVWWQSLPKDRSVLIADEQGNITRWVLQNEHGQLSYAPTYQISLEPGTTPLMAVPHASSNAMALLTSKGKVMLINRITGEVLSVSEMSVPASGMSWFGKRLYTYGQQHIDIWQIQNLSGFTTWSSLFEAQTYEGYLQSETVWQTTSASDYQEAKYSIVPLLMGSLKASLMALVIAIPMSVGAAVYTAYFATSRVRQGLKPTIELLEAIPSVLIGFIAAIWLAPLAESFLFSFALFVLVVPLALFLFALVQPKVARRIPVNTKEGTGVLLSGGVVLLLGYVCFFMAPGWFFHFAGVQDFQQLTAQFGSPAGKNTLVVAIALGVAISPSIYSLAEDAIAGVPKELKLASFALGATRLQTLQHVVLKVAMPGVLAAIMLGFGRAFGETMIVLMVTGNTPVSSWDLFEGLRALTANLAIELPEADVGSVHYQILFFTACILFAFTFIVNTCAELLRQRLRRQIRYV</sequence>
<dbReference type="EMBL" id="QRHA01000002">
    <property type="protein sequence ID" value="RDV28147.1"/>
    <property type="molecule type" value="Genomic_DNA"/>
</dbReference>
<dbReference type="GO" id="GO:0005886">
    <property type="term" value="C:plasma membrane"/>
    <property type="evidence" value="ECO:0007669"/>
    <property type="project" value="UniProtKB-SubCell"/>
</dbReference>
<evidence type="ECO:0000256" key="2">
    <source>
        <dbReference type="ARBA" id="ARBA00022692"/>
    </source>
</evidence>
<evidence type="ECO:0000313" key="8">
    <source>
        <dbReference type="Proteomes" id="UP000256561"/>
    </source>
</evidence>
<evidence type="ECO:0000256" key="3">
    <source>
        <dbReference type="ARBA" id="ARBA00022989"/>
    </source>
</evidence>
<evidence type="ECO:0000313" key="7">
    <source>
        <dbReference type="EMBL" id="RDV28147.1"/>
    </source>
</evidence>
<dbReference type="InterPro" id="IPR035906">
    <property type="entry name" value="MetI-like_sf"/>
</dbReference>
<feature type="transmembrane region" description="Helical" evidence="5">
    <location>
        <begin position="463"/>
        <end position="483"/>
    </location>
</feature>
<dbReference type="Proteomes" id="UP000256561">
    <property type="component" value="Unassembled WGS sequence"/>
</dbReference>
<evidence type="ECO:0000259" key="6">
    <source>
        <dbReference type="PROSITE" id="PS50928"/>
    </source>
</evidence>
<dbReference type="GO" id="GO:0055085">
    <property type="term" value="P:transmembrane transport"/>
    <property type="evidence" value="ECO:0007669"/>
    <property type="project" value="InterPro"/>
</dbReference>
<protein>
    <submittedName>
        <fullName evidence="7">ABC transporter permease subunit</fullName>
    </submittedName>
</protein>
<feature type="transmembrane region" description="Helical" evidence="5">
    <location>
        <begin position="574"/>
        <end position="593"/>
    </location>
</feature>
<dbReference type="RefSeq" id="WP_115592105.1">
    <property type="nucleotide sequence ID" value="NZ_QRHA01000002.1"/>
</dbReference>
<gene>
    <name evidence="7" type="ORF">DXV75_04075</name>
</gene>
<feature type="transmembrane region" description="Helical" evidence="5">
    <location>
        <begin position="690"/>
        <end position="712"/>
    </location>
</feature>
<comment type="similarity">
    <text evidence="5">Belongs to the binding-protein-dependent transport system permease family.</text>
</comment>
<comment type="caution">
    <text evidence="7">The sequence shown here is derived from an EMBL/GenBank/DDBJ whole genome shotgun (WGS) entry which is preliminary data.</text>
</comment>
<proteinExistence type="inferred from homology"/>
<dbReference type="Pfam" id="PF00528">
    <property type="entry name" value="BPD_transp_1"/>
    <property type="match status" value="1"/>
</dbReference>
<dbReference type="AlphaFoldDB" id="A0A3D8ME49"/>
<comment type="subcellular location">
    <subcellularLocation>
        <location evidence="1 5">Cell membrane</location>
        <topology evidence="1 5">Multi-pass membrane protein</topology>
    </subcellularLocation>
</comment>
<evidence type="ECO:0000256" key="4">
    <source>
        <dbReference type="ARBA" id="ARBA00023136"/>
    </source>
</evidence>
<feature type="transmembrane region" description="Helical" evidence="5">
    <location>
        <begin position="529"/>
        <end position="554"/>
    </location>
</feature>
<dbReference type="PANTHER" id="PTHR42727">
    <property type="entry name" value="PHOSPHATE TRANSPORT SYSTEM PERMEASE PROTEIN"/>
    <property type="match status" value="1"/>
</dbReference>
<keyword evidence="5" id="KW-0813">Transport</keyword>
<dbReference type="OrthoDB" id="9785113at2"/>
<evidence type="ECO:0000256" key="5">
    <source>
        <dbReference type="RuleBase" id="RU363032"/>
    </source>
</evidence>
<feature type="transmembrane region" description="Helical" evidence="5">
    <location>
        <begin position="430"/>
        <end position="451"/>
    </location>
</feature>
<keyword evidence="2 5" id="KW-0812">Transmembrane</keyword>
<keyword evidence="8" id="KW-1185">Reference proteome</keyword>
<dbReference type="Gene3D" id="1.10.3720.10">
    <property type="entry name" value="MetI-like"/>
    <property type="match status" value="1"/>
</dbReference>
<feature type="transmembrane region" description="Helical" evidence="5">
    <location>
        <begin position="21"/>
        <end position="43"/>
    </location>
</feature>
<accession>A0A3D8ME49</accession>
<dbReference type="PANTHER" id="PTHR42727:SF1">
    <property type="entry name" value="PHOSPHATE TRANSPORT SYSTEM PERMEASE"/>
    <property type="match status" value="1"/>
</dbReference>
<evidence type="ECO:0000256" key="1">
    <source>
        <dbReference type="ARBA" id="ARBA00004651"/>
    </source>
</evidence>
<keyword evidence="3 5" id="KW-1133">Transmembrane helix</keyword>
<keyword evidence="4 5" id="KW-0472">Membrane</keyword>
<feature type="transmembrane region" description="Helical" evidence="5">
    <location>
        <begin position="622"/>
        <end position="643"/>
    </location>
</feature>